<dbReference type="InterPro" id="IPR021109">
    <property type="entry name" value="Peptidase_aspartic_dom_sf"/>
</dbReference>
<protein>
    <submittedName>
        <fullName evidence="1">Uncharacterized protein</fullName>
    </submittedName>
</protein>
<name>A0AAD4YJQ9_PRUDU</name>
<dbReference type="Gene3D" id="2.40.70.10">
    <property type="entry name" value="Acid Proteases"/>
    <property type="match status" value="1"/>
</dbReference>
<organism evidence="1 2">
    <name type="scientific">Prunus dulcis</name>
    <name type="common">Almond</name>
    <name type="synonym">Amygdalus dulcis</name>
    <dbReference type="NCBI Taxonomy" id="3755"/>
    <lineage>
        <taxon>Eukaryota</taxon>
        <taxon>Viridiplantae</taxon>
        <taxon>Streptophyta</taxon>
        <taxon>Embryophyta</taxon>
        <taxon>Tracheophyta</taxon>
        <taxon>Spermatophyta</taxon>
        <taxon>Magnoliopsida</taxon>
        <taxon>eudicotyledons</taxon>
        <taxon>Gunneridae</taxon>
        <taxon>Pentapetalae</taxon>
        <taxon>rosids</taxon>
        <taxon>fabids</taxon>
        <taxon>Rosales</taxon>
        <taxon>Rosaceae</taxon>
        <taxon>Amygdaloideae</taxon>
        <taxon>Amygdaleae</taxon>
        <taxon>Prunus</taxon>
    </lineage>
</organism>
<gene>
    <name evidence="1" type="ORF">L3X38_000043</name>
</gene>
<reference evidence="1 2" key="1">
    <citation type="journal article" date="2022" name="G3 (Bethesda)">
        <title>Whole-genome sequence and methylome profiling of the almond [Prunus dulcis (Mill.) D.A. Webb] cultivar 'Nonpareil'.</title>
        <authorList>
            <person name="D'Amico-Willman K.M."/>
            <person name="Ouma W.Z."/>
            <person name="Meulia T."/>
            <person name="Sideli G.M."/>
            <person name="Gradziel T.M."/>
            <person name="Fresnedo-Ramirez J."/>
        </authorList>
    </citation>
    <scope>NUCLEOTIDE SEQUENCE [LARGE SCALE GENOMIC DNA]</scope>
    <source>
        <strain evidence="1">Clone GOH B32 T37-40</strain>
    </source>
</reference>
<comment type="caution">
    <text evidence="1">The sequence shown here is derived from an EMBL/GenBank/DDBJ whole genome shotgun (WGS) entry which is preliminary data.</text>
</comment>
<evidence type="ECO:0000313" key="1">
    <source>
        <dbReference type="EMBL" id="KAI5311289.1"/>
    </source>
</evidence>
<sequence>MKKLNKTKEDLNPNDVGMSSFVGDKSKTIGVLSLKLTMADQTEVAAFYVVESNVDYNILLGRDWIHQSGCIPSSLFQLLFFWDGQKVSTHSTDEKPFETHAMQAWITMTTLDGSS</sequence>
<keyword evidence="2" id="KW-1185">Reference proteome</keyword>
<dbReference type="EMBL" id="JAJFAZ020000047">
    <property type="protein sequence ID" value="KAI5311289.1"/>
    <property type="molecule type" value="Genomic_DNA"/>
</dbReference>
<dbReference type="AlphaFoldDB" id="A0AAD4YJQ9"/>
<accession>A0AAD4YJQ9</accession>
<dbReference type="Proteomes" id="UP001054821">
    <property type="component" value="Unassembled WGS sequence"/>
</dbReference>
<dbReference type="CDD" id="cd00303">
    <property type="entry name" value="retropepsin_like"/>
    <property type="match status" value="1"/>
</dbReference>
<proteinExistence type="predicted"/>
<evidence type="ECO:0000313" key="2">
    <source>
        <dbReference type="Proteomes" id="UP001054821"/>
    </source>
</evidence>